<dbReference type="AlphaFoldDB" id="A0A8S2NZX5"/>
<dbReference type="PANTHER" id="PTHR46068:SF1">
    <property type="entry name" value="TRANSPOSASE IS30-LIKE HTH DOMAIN-CONTAINING PROTEIN"/>
    <property type="match status" value="1"/>
</dbReference>
<dbReference type="Pfam" id="PF01498">
    <property type="entry name" value="HTH_Tnp_Tc3_2"/>
    <property type="match status" value="1"/>
</dbReference>
<dbReference type="GO" id="GO:0015074">
    <property type="term" value="P:DNA integration"/>
    <property type="evidence" value="ECO:0007669"/>
    <property type="project" value="InterPro"/>
</dbReference>
<feature type="domain" description="Tc1-like transposase DDE" evidence="2">
    <location>
        <begin position="177"/>
        <end position="238"/>
    </location>
</feature>
<dbReference type="InterPro" id="IPR038717">
    <property type="entry name" value="Tc1-like_DDE_dom"/>
</dbReference>
<gene>
    <name evidence="3" type="ORF">GIL414_LOCUS13225</name>
</gene>
<reference evidence="3" key="1">
    <citation type="submission" date="2021-02" db="EMBL/GenBank/DDBJ databases">
        <authorList>
            <person name="Nowell W R."/>
        </authorList>
    </citation>
    <scope>NUCLEOTIDE SEQUENCE</scope>
</reference>
<comment type="caution">
    <text evidence="3">The sequence shown here is derived from an EMBL/GenBank/DDBJ whole genome shotgun (WGS) entry which is preliminary data.</text>
</comment>
<sequence length="279" mass="32087">MGRKKVTTYQKLKVLTLLQAGFSYENIRNQLGVSNGCISNISKKDKLKLPLENRPGQGRKKLTTFKEDRYLLNLMKKDRRKSSRQLASDWNSSHEKSISARTVRRRLFKAGYKIFNRKKKSFVRRLSSESDKPFNFQPRIQGGGGSISVRGIMTAKGGGPLVFYDGRMNGPTYISIIELVQDNAPCHKSAFSMKWLKKNKINLLDWPAVSPDFNVIENLWDIIDNKLNNYRLNNVNDLQQAILEIWTQISNETCETLVRSMPRRIKKCFCVKGNTSAKY</sequence>
<evidence type="ECO:0008006" key="5">
    <source>
        <dbReference type="Google" id="ProtNLM"/>
    </source>
</evidence>
<dbReference type="Proteomes" id="UP000681720">
    <property type="component" value="Unassembled WGS sequence"/>
</dbReference>
<feature type="domain" description="Transposase Tc1-like" evidence="1">
    <location>
        <begin position="68"/>
        <end position="123"/>
    </location>
</feature>
<proteinExistence type="predicted"/>
<protein>
    <recommendedName>
        <fullName evidence="5">Transposase</fullName>
    </recommendedName>
</protein>
<dbReference type="InterPro" id="IPR002492">
    <property type="entry name" value="Transposase_Tc1-like"/>
</dbReference>
<dbReference type="GO" id="GO:0006313">
    <property type="term" value="P:DNA transposition"/>
    <property type="evidence" value="ECO:0007669"/>
    <property type="project" value="InterPro"/>
</dbReference>
<dbReference type="InterPro" id="IPR009057">
    <property type="entry name" value="Homeodomain-like_sf"/>
</dbReference>
<dbReference type="InterPro" id="IPR036397">
    <property type="entry name" value="RNaseH_sf"/>
</dbReference>
<evidence type="ECO:0000259" key="2">
    <source>
        <dbReference type="Pfam" id="PF13358"/>
    </source>
</evidence>
<dbReference type="Pfam" id="PF13358">
    <property type="entry name" value="DDE_3"/>
    <property type="match status" value="1"/>
</dbReference>
<evidence type="ECO:0000259" key="1">
    <source>
        <dbReference type="Pfam" id="PF01498"/>
    </source>
</evidence>
<dbReference type="SUPFAM" id="SSF46689">
    <property type="entry name" value="Homeodomain-like"/>
    <property type="match status" value="1"/>
</dbReference>
<evidence type="ECO:0000313" key="3">
    <source>
        <dbReference type="EMBL" id="CAF4027525.1"/>
    </source>
</evidence>
<dbReference type="PANTHER" id="PTHR46068">
    <property type="entry name" value="PROTEIN CBG27172"/>
    <property type="match status" value="1"/>
</dbReference>
<accession>A0A8S2NZX5</accession>
<organism evidence="3 4">
    <name type="scientific">Rotaria magnacalcarata</name>
    <dbReference type="NCBI Taxonomy" id="392030"/>
    <lineage>
        <taxon>Eukaryota</taxon>
        <taxon>Metazoa</taxon>
        <taxon>Spiralia</taxon>
        <taxon>Gnathifera</taxon>
        <taxon>Rotifera</taxon>
        <taxon>Eurotatoria</taxon>
        <taxon>Bdelloidea</taxon>
        <taxon>Philodinida</taxon>
        <taxon>Philodinidae</taxon>
        <taxon>Rotaria</taxon>
    </lineage>
</organism>
<dbReference type="EMBL" id="CAJOBJ010005312">
    <property type="protein sequence ID" value="CAF4027525.1"/>
    <property type="molecule type" value="Genomic_DNA"/>
</dbReference>
<dbReference type="GO" id="GO:0003677">
    <property type="term" value="F:DNA binding"/>
    <property type="evidence" value="ECO:0007669"/>
    <property type="project" value="InterPro"/>
</dbReference>
<name>A0A8S2NZX5_9BILA</name>
<evidence type="ECO:0000313" key="4">
    <source>
        <dbReference type="Proteomes" id="UP000681720"/>
    </source>
</evidence>
<dbReference type="Gene3D" id="3.30.420.10">
    <property type="entry name" value="Ribonuclease H-like superfamily/Ribonuclease H"/>
    <property type="match status" value="1"/>
</dbReference>